<feature type="region of interest" description="Disordered" evidence="1">
    <location>
        <begin position="1156"/>
        <end position="1175"/>
    </location>
</feature>
<feature type="compositionally biased region" description="Polar residues" evidence="1">
    <location>
        <begin position="799"/>
        <end position="812"/>
    </location>
</feature>
<dbReference type="GO" id="GO:0006357">
    <property type="term" value="P:regulation of transcription by RNA polymerase II"/>
    <property type="evidence" value="ECO:0007669"/>
    <property type="project" value="TreeGrafter"/>
</dbReference>
<sequence>MASPMPTQSSTGWSNQGQAMPPSQNSGDDSGVQIRPVGLKVLYKFNHDDRFDCLARPSQTFSLQTIALDERTTIGVVDLRTCIQAVIDCSPELPGRECDFTIYAHDYSEPDTPLVGQGMLSTALQSLQQDSNAQPKMVTGLLTKNKLGLLMGNANKETLEVKIKFTETPRPQQQQPVQYHPLPQNPSQQSNQSQSQHEAYHPANKPLDRSLTPTGAAEWNSFVQANPQLGQSTHFSAAVPQPRGRPPHSRTNSFSHSPLPQLQPQPSFESHTRPGTGNLKIAPAPAESEASSRPIEANAGPVSRPSSRASNKAPPKPRGRTGRPRGRPPRNKKPVEGNTSGCEEATEGEDGPAKKRAKTTKVDMVTGNPFGSEPDSLRVAASTSGSLRNFRPIAQRGSEGPTGPSHLQEIPRAPTPVPMGPLRGGKGAKKTAPSQSAIGREASVPQLSPRGQRLRQISPGQDDGRSPDSIAETAVQTPAFSETSPPDIRSSPPVPRTQSFLQSSPPPSSPVLPPMPMEPSQNEGPGDADDVLSEHKSQPQTARQRKRKPRVPKGTLGGPRPAAQIPYQVFRMEDGPDGSQDMVHVCNYGTPEPTSAPAVPPSDGLPQPAVHAAKAITAARTRQTDASKNAQALPMGPTPPNTTDAIEKPTSPPLPIDQDQPAAQHEPANPTPDLAFQSQPSQSEAQQPYFTRLPDAELGASTKDVQPQVPSLLPSVEHASNETALATNPATSTEQAAREPVPVVGTDAQPMPPQETAPTSTAPKPRTKAPPKPRKLARSQSAGNLGLPNVPASEPVGPSSLSQSITGESDQVLSVGDPSTLRRAKSSGPTDVPVPASDPAGPASTQAAMTPSFALALPEIPPSTADGATSSQEEKTNKNLVKKTAIKQRLEAAIRKGEMPPYCSNCGAIETPTWRKIYGQNYEGLVAPHHNPEEYSSKPGMVTTVDVVRAATEGKAGLYRVIKKNLGPNDDKSAWHELLLCNPCGIWLGKTFKLRPQNRWEGDAARLGQKRKKKSSCDVVNSRPVKSRTKSDGLMMPTSEACFPTTDAIGPDDFWSPSAGMTDQMTIDPALVRERTADSMTQSFDAEATLEPRSTHSTATETAKSLTQTEAAMDAAMGTTKRLLFPSPRKDQPSMALGEVDINIVQTVSEHRLAKDSPLQKENLTATTTPRASESFDDLEDLFRSPLPPRPTTPLNNGKAAAPTTPFKTPTRATSSHRPITRSVSRSIKSKETMLASPSLTFKRTPSRTPSKPVLDDMALLATLSKQAHDGCEGNAMDFDESIFDTPLCRAVNQMLSESNFGMHDDDGMDLIDVDMNAPDWASFNTIFSTDAPLPSSPPMKAFPGQVDLSFEAQAQMSEPWSMDQMDDAEDDA</sequence>
<reference evidence="3" key="1">
    <citation type="journal article" date="2021" name="IMA Fungus">
        <title>Genomic characterization of three marine fungi, including Emericellopsis atlantica sp. nov. with signatures of a generalist lifestyle and marine biomass degradation.</title>
        <authorList>
            <person name="Hagestad O.C."/>
            <person name="Hou L."/>
            <person name="Andersen J.H."/>
            <person name="Hansen E.H."/>
            <person name="Altermark B."/>
            <person name="Li C."/>
            <person name="Kuhnert E."/>
            <person name="Cox R.J."/>
            <person name="Crous P.W."/>
            <person name="Spatafora J.W."/>
            <person name="Lail K."/>
            <person name="Amirebrahimi M."/>
            <person name="Lipzen A."/>
            <person name="Pangilinan J."/>
            <person name="Andreopoulos W."/>
            <person name="Hayes R.D."/>
            <person name="Ng V."/>
            <person name="Grigoriev I.V."/>
            <person name="Jackson S.A."/>
            <person name="Sutton T.D.S."/>
            <person name="Dobson A.D.W."/>
            <person name="Rama T."/>
        </authorList>
    </citation>
    <scope>NUCLEOTIDE SEQUENCE</scope>
    <source>
        <strain evidence="3">TS7</strain>
    </source>
</reference>
<dbReference type="Pfam" id="PF25823">
    <property type="entry name" value="Ams2-SPT21_N"/>
    <property type="match status" value="1"/>
</dbReference>
<dbReference type="EMBL" id="MU251251">
    <property type="protein sequence ID" value="KAG9255438.1"/>
    <property type="molecule type" value="Genomic_DNA"/>
</dbReference>
<feature type="region of interest" description="Disordered" evidence="1">
    <location>
        <begin position="169"/>
        <end position="213"/>
    </location>
</feature>
<feature type="region of interest" description="Disordered" evidence="1">
    <location>
        <begin position="1185"/>
        <end position="1225"/>
    </location>
</feature>
<feature type="region of interest" description="Disordered" evidence="1">
    <location>
        <begin position="1"/>
        <end position="31"/>
    </location>
</feature>
<feature type="compositionally biased region" description="Pro residues" evidence="1">
    <location>
        <begin position="504"/>
        <end position="517"/>
    </location>
</feature>
<feature type="compositionally biased region" description="Basic residues" evidence="1">
    <location>
        <begin position="315"/>
        <end position="332"/>
    </location>
</feature>
<dbReference type="GeneID" id="70295837"/>
<name>A0A9P7ZPR4_9HYPO</name>
<dbReference type="RefSeq" id="XP_046119362.1">
    <property type="nucleotide sequence ID" value="XM_046264934.1"/>
</dbReference>
<gene>
    <name evidence="3" type="ORF">F5Z01DRAFT_673383</name>
</gene>
<feature type="compositionally biased region" description="Low complexity" evidence="1">
    <location>
        <begin position="1193"/>
        <end position="1214"/>
    </location>
</feature>
<dbReference type="GO" id="GO:0008270">
    <property type="term" value="F:zinc ion binding"/>
    <property type="evidence" value="ECO:0007669"/>
    <property type="project" value="InterPro"/>
</dbReference>
<dbReference type="InterPro" id="IPR057725">
    <property type="entry name" value="Ams2-SPT21_N"/>
</dbReference>
<feature type="region of interest" description="Disordered" evidence="1">
    <location>
        <begin position="1353"/>
        <end position="1373"/>
    </location>
</feature>
<feature type="compositionally biased region" description="Polar residues" evidence="1">
    <location>
        <begin position="1216"/>
        <end position="1225"/>
    </location>
</feature>
<dbReference type="Gene3D" id="3.30.50.10">
    <property type="entry name" value="Erythroid Transcription Factor GATA-1, subunit A"/>
    <property type="match status" value="1"/>
</dbReference>
<dbReference type="Proteomes" id="UP000887229">
    <property type="component" value="Unassembled WGS sequence"/>
</dbReference>
<dbReference type="GO" id="GO:0030466">
    <property type="term" value="P:silent mating-type cassette heterochromatin formation"/>
    <property type="evidence" value="ECO:0007669"/>
    <property type="project" value="TreeGrafter"/>
</dbReference>
<feature type="compositionally biased region" description="Polar residues" evidence="1">
    <location>
        <begin position="1"/>
        <end position="28"/>
    </location>
</feature>
<dbReference type="PANTHER" id="PTHR39147:SF1">
    <property type="entry name" value="PROTEIN SPT21"/>
    <property type="match status" value="1"/>
</dbReference>
<feature type="compositionally biased region" description="Basic residues" evidence="1">
    <location>
        <begin position="765"/>
        <end position="777"/>
    </location>
</feature>
<dbReference type="InterPro" id="IPR042403">
    <property type="entry name" value="Spt21/Ams2"/>
</dbReference>
<evidence type="ECO:0000313" key="4">
    <source>
        <dbReference type="Proteomes" id="UP000887229"/>
    </source>
</evidence>
<feature type="compositionally biased region" description="Polar residues" evidence="1">
    <location>
        <begin position="721"/>
        <end position="735"/>
    </location>
</feature>
<feature type="compositionally biased region" description="Low complexity" evidence="1">
    <location>
        <begin position="281"/>
        <end position="297"/>
    </location>
</feature>
<feature type="compositionally biased region" description="Low complexity" evidence="1">
    <location>
        <begin position="185"/>
        <end position="196"/>
    </location>
</feature>
<comment type="caution">
    <text evidence="3">The sequence shown here is derived from an EMBL/GenBank/DDBJ whole genome shotgun (WGS) entry which is preliminary data.</text>
</comment>
<keyword evidence="4" id="KW-1185">Reference proteome</keyword>
<dbReference type="InterPro" id="IPR013088">
    <property type="entry name" value="Znf_NHR/GATA"/>
</dbReference>
<protein>
    <recommendedName>
        <fullName evidence="2">Ams2/SPT21 N-terminal domain-containing protein</fullName>
    </recommendedName>
</protein>
<feature type="domain" description="Ams2/SPT21 N-terminal" evidence="2">
    <location>
        <begin position="32"/>
        <end position="167"/>
    </location>
</feature>
<feature type="compositionally biased region" description="Low complexity" evidence="1">
    <location>
        <begin position="677"/>
        <end position="688"/>
    </location>
</feature>
<evidence type="ECO:0000256" key="1">
    <source>
        <dbReference type="SAM" id="MobiDB-lite"/>
    </source>
</evidence>
<dbReference type="OrthoDB" id="3199820at2759"/>
<feature type="region of interest" description="Disordered" evidence="1">
    <location>
        <begin position="1003"/>
        <end position="1038"/>
    </location>
</feature>
<dbReference type="PANTHER" id="PTHR39147">
    <property type="entry name" value="PROTEIN SPT21"/>
    <property type="match status" value="1"/>
</dbReference>
<feature type="compositionally biased region" description="Polar residues" evidence="1">
    <location>
        <begin position="620"/>
        <end position="630"/>
    </location>
</feature>
<proteinExistence type="predicted"/>
<feature type="region of interest" description="Disordered" evidence="1">
    <location>
        <begin position="236"/>
        <end position="879"/>
    </location>
</feature>
<dbReference type="SUPFAM" id="SSF57716">
    <property type="entry name" value="Glucocorticoid receptor-like (DNA-binding domain)"/>
    <property type="match status" value="1"/>
</dbReference>
<feature type="compositionally biased region" description="Low complexity" evidence="1">
    <location>
        <begin position="253"/>
        <end position="268"/>
    </location>
</feature>
<dbReference type="GO" id="GO:0000183">
    <property type="term" value="P:rDNA heterochromatin formation"/>
    <property type="evidence" value="ECO:0007669"/>
    <property type="project" value="TreeGrafter"/>
</dbReference>
<evidence type="ECO:0000259" key="2">
    <source>
        <dbReference type="Pfam" id="PF25823"/>
    </source>
</evidence>
<evidence type="ECO:0000313" key="3">
    <source>
        <dbReference type="EMBL" id="KAG9255438.1"/>
    </source>
</evidence>
<organism evidence="3 4">
    <name type="scientific">Emericellopsis atlantica</name>
    <dbReference type="NCBI Taxonomy" id="2614577"/>
    <lineage>
        <taxon>Eukaryota</taxon>
        <taxon>Fungi</taxon>
        <taxon>Dikarya</taxon>
        <taxon>Ascomycota</taxon>
        <taxon>Pezizomycotina</taxon>
        <taxon>Sordariomycetes</taxon>
        <taxon>Hypocreomycetidae</taxon>
        <taxon>Hypocreales</taxon>
        <taxon>Bionectriaceae</taxon>
        <taxon>Emericellopsis</taxon>
    </lineage>
</organism>
<accession>A0A9P7ZPR4</accession>
<feature type="compositionally biased region" description="Polar residues" evidence="1">
    <location>
        <begin position="1160"/>
        <end position="1172"/>
    </location>
</feature>
<feature type="compositionally biased region" description="Polar residues" evidence="1">
    <location>
        <begin position="474"/>
        <end position="484"/>
    </location>
</feature>